<proteinExistence type="predicted"/>
<name>A0A0D2J8A9_9BACT</name>
<dbReference type="Proteomes" id="UP000032233">
    <property type="component" value="Unassembled WGS sequence"/>
</dbReference>
<reference evidence="1 2" key="1">
    <citation type="submission" date="2013-11" db="EMBL/GenBank/DDBJ databases">
        <title>Metagenomic analysis of a methanogenic consortium involved in long chain n-alkane degradation.</title>
        <authorList>
            <person name="Davidova I.A."/>
            <person name="Callaghan A.V."/>
            <person name="Wawrik B."/>
            <person name="Pruitt S."/>
            <person name="Marks C."/>
            <person name="Duncan K.E."/>
            <person name="Suflita J.M."/>
        </authorList>
    </citation>
    <scope>NUCLEOTIDE SEQUENCE [LARGE SCALE GENOMIC DNA]</scope>
    <source>
        <strain evidence="1 2">SPR</strain>
    </source>
</reference>
<dbReference type="STRING" id="1429043.X474_21615"/>
<evidence type="ECO:0000313" key="1">
    <source>
        <dbReference type="EMBL" id="KIX11931.1"/>
    </source>
</evidence>
<comment type="caution">
    <text evidence="1">The sequence shown here is derived from an EMBL/GenBank/DDBJ whole genome shotgun (WGS) entry which is preliminary data.</text>
</comment>
<gene>
    <name evidence="1" type="ORF">X474_21615</name>
</gene>
<protein>
    <submittedName>
        <fullName evidence="1">Uncharacterized protein</fullName>
    </submittedName>
</protein>
<dbReference type="EMBL" id="AZAC01000037">
    <property type="protein sequence ID" value="KIX11931.1"/>
    <property type="molecule type" value="Genomic_DNA"/>
</dbReference>
<dbReference type="AlphaFoldDB" id="A0A0D2J8A9"/>
<dbReference type="InParanoid" id="A0A0D2J8A9"/>
<keyword evidence="2" id="KW-1185">Reference proteome</keyword>
<organism evidence="1 2">
    <name type="scientific">Dethiosulfatarculus sandiegensis</name>
    <dbReference type="NCBI Taxonomy" id="1429043"/>
    <lineage>
        <taxon>Bacteria</taxon>
        <taxon>Pseudomonadati</taxon>
        <taxon>Thermodesulfobacteriota</taxon>
        <taxon>Desulfarculia</taxon>
        <taxon>Desulfarculales</taxon>
        <taxon>Desulfarculaceae</taxon>
        <taxon>Dethiosulfatarculus</taxon>
    </lineage>
</organism>
<accession>A0A0D2J8A9</accession>
<sequence length="71" mass="8593">MYIRHVRIWVKQKDKDLIKTPKYLVYNCLPVFRALGKAKNLSCFWGRVFLISEERFQAKKKNSKMLLSDWD</sequence>
<evidence type="ECO:0000313" key="2">
    <source>
        <dbReference type="Proteomes" id="UP000032233"/>
    </source>
</evidence>